<dbReference type="InterPro" id="IPR043146">
    <property type="entry name" value="Penicillin_amidase_N_B-knob"/>
</dbReference>
<feature type="signal peptide" evidence="5">
    <location>
        <begin position="1"/>
        <end position="24"/>
    </location>
</feature>
<dbReference type="InterPro" id="IPR029055">
    <property type="entry name" value="Ntn_hydrolases_N"/>
</dbReference>
<evidence type="ECO:0000256" key="4">
    <source>
        <dbReference type="ARBA" id="ARBA00038735"/>
    </source>
</evidence>
<proteinExistence type="inferred from homology"/>
<organism evidence="6 7">
    <name type="scientific">Stenotrophobium rhamnosiphilum</name>
    <dbReference type="NCBI Taxonomy" id="2029166"/>
    <lineage>
        <taxon>Bacteria</taxon>
        <taxon>Pseudomonadati</taxon>
        <taxon>Pseudomonadota</taxon>
        <taxon>Gammaproteobacteria</taxon>
        <taxon>Nevskiales</taxon>
        <taxon>Nevskiaceae</taxon>
        <taxon>Stenotrophobium</taxon>
    </lineage>
</organism>
<evidence type="ECO:0008006" key="8">
    <source>
        <dbReference type="Google" id="ProtNLM"/>
    </source>
</evidence>
<keyword evidence="3" id="KW-0865">Zymogen</keyword>
<dbReference type="GO" id="GO:0017000">
    <property type="term" value="P:antibiotic biosynthetic process"/>
    <property type="evidence" value="ECO:0007669"/>
    <property type="project" value="InterPro"/>
</dbReference>
<dbReference type="EMBL" id="QANS01000002">
    <property type="protein sequence ID" value="PTU32274.1"/>
    <property type="molecule type" value="Genomic_DNA"/>
</dbReference>
<dbReference type="SUPFAM" id="SSF56235">
    <property type="entry name" value="N-terminal nucleophile aminohydrolases (Ntn hydrolases)"/>
    <property type="match status" value="1"/>
</dbReference>
<evidence type="ECO:0000313" key="7">
    <source>
        <dbReference type="Proteomes" id="UP000244248"/>
    </source>
</evidence>
<evidence type="ECO:0000256" key="5">
    <source>
        <dbReference type="SAM" id="SignalP"/>
    </source>
</evidence>
<dbReference type="PANTHER" id="PTHR34218:SF4">
    <property type="entry name" value="ACYL-HOMOSERINE LACTONE ACYLASE QUIP"/>
    <property type="match status" value="1"/>
</dbReference>
<evidence type="ECO:0000313" key="6">
    <source>
        <dbReference type="EMBL" id="PTU32274.1"/>
    </source>
</evidence>
<dbReference type="AlphaFoldDB" id="A0A2T5MI91"/>
<dbReference type="Gene3D" id="1.10.439.10">
    <property type="entry name" value="Penicillin Amidohydrolase, domain 1"/>
    <property type="match status" value="1"/>
</dbReference>
<dbReference type="Gene3D" id="2.30.120.10">
    <property type="match status" value="1"/>
</dbReference>
<sequence length="950" mass="101728">MQAMNTLKRTLLLTALLASLGACSRSDGVNGGGGGGGTPASELALKAETALPPGQSGLFNVVGQALGLATGNPGDYGAHVDDQREMYWNFQSKPGVLVTKPGTAEVPKAGIEIYRDSYGVPIVYAPNVRDLWFGVGYAIAHDRLFLMDAVRRMGRGTFAELTGCGGVAGDIATRTTTYTEEEYLAIFNGLSQDAKDAVQGYVDGANALRTKALTDPTILPAEYALLTSIPEPFSVTDVLAAGVYITRFVASEGGNEFLNIKMLQQLQAEYGSASAAKQAFQDMVWLEDPKAIATIPASTAKFSNQNAPSSGTRETVFNNMADWAMALPDTVWKGDGTGHAAMPSPCAELGTVTGAVSLDRGASEVISKPLMQAKKATAKAAKALRKAAAAQKIVQDLVKALIDLRAHLHGGSMAYAIGSSRTRDGGTLMVSGPQLGYSYPLLLVEYEIHSGDYHARGSSVPGLPVVGIGYNNDIAWGLTTGYSKTIDSFIETICSTAQQTAGTCAADQYFHKGVWKDMSCRSETVNFRVSASGIPAAPPLFNTTKKICRTVHGPVVARDDARGLARSLQFAMWQREIETIEGLREWNKAKSFKDFVAGASKLTWNENVTVATRDGHIAYYHPGLFPRRSGDTDMRLPSPGTGEYDFGSNLSFKELPHVVDPPEGYVANWNTKPAFGWLDGEGLGNTSRPGGAGQRVTSILDKLATRSDWTFDDLKEIDRHHGIHDHRAREYLPVLKAFRSANAATLSDVQKAALDTMLTWNGDAFGPDYDISNPSVKDGPGATIFGAYVDAIREELFLPLKDNVIDSGVPDPDPNNPNAEAGLTVFGRVSGVGSHVFDQSVMDNLILRILKPSTSGLAVRRDYTGGRSRDVILRAALDRTLQALSKQYNGNVAMTVADLPKSTRIHPRSKLCSLSGVIGPGSDTIPGTSCVTMPYEDRGSWVHHAGYEKP</sequence>
<keyword evidence="5" id="KW-0732">Signal</keyword>
<dbReference type="Proteomes" id="UP000244248">
    <property type="component" value="Unassembled WGS sequence"/>
</dbReference>
<dbReference type="InterPro" id="IPR043147">
    <property type="entry name" value="Penicillin_amidase_A-knob"/>
</dbReference>
<accession>A0A2T5MI91</accession>
<dbReference type="Gene3D" id="1.10.1400.10">
    <property type="match status" value="1"/>
</dbReference>
<evidence type="ECO:0000256" key="2">
    <source>
        <dbReference type="ARBA" id="ARBA00022801"/>
    </source>
</evidence>
<comment type="caution">
    <text evidence="6">The sequence shown here is derived from an EMBL/GenBank/DDBJ whole genome shotgun (WGS) entry which is preliminary data.</text>
</comment>
<dbReference type="GO" id="GO:0016811">
    <property type="term" value="F:hydrolase activity, acting on carbon-nitrogen (but not peptide) bonds, in linear amides"/>
    <property type="evidence" value="ECO:0007669"/>
    <property type="project" value="InterPro"/>
</dbReference>
<reference evidence="6 7" key="1">
    <citation type="submission" date="2018-04" db="EMBL/GenBank/DDBJ databases">
        <title>Novel species isolated from glacier.</title>
        <authorList>
            <person name="Liu Q."/>
            <person name="Xin Y.-H."/>
        </authorList>
    </citation>
    <scope>NUCLEOTIDE SEQUENCE [LARGE SCALE GENOMIC DNA]</scope>
    <source>
        <strain evidence="6 7">GT1R17</strain>
    </source>
</reference>
<evidence type="ECO:0000256" key="3">
    <source>
        <dbReference type="ARBA" id="ARBA00023145"/>
    </source>
</evidence>
<gene>
    <name evidence="6" type="ORF">CJD38_06375</name>
</gene>
<comment type="similarity">
    <text evidence="1">Belongs to the peptidase S45 family.</text>
</comment>
<dbReference type="PANTHER" id="PTHR34218">
    <property type="entry name" value="PEPTIDASE S45 PENICILLIN AMIDASE"/>
    <property type="match status" value="1"/>
</dbReference>
<dbReference type="InterPro" id="IPR002692">
    <property type="entry name" value="S45"/>
</dbReference>
<dbReference type="Pfam" id="PF01804">
    <property type="entry name" value="Penicil_amidase"/>
    <property type="match status" value="1"/>
</dbReference>
<evidence type="ECO:0000256" key="1">
    <source>
        <dbReference type="ARBA" id="ARBA00006586"/>
    </source>
</evidence>
<comment type="subunit">
    <text evidence="4">Heterodimer of an alpha subunit and a beta subunit processed from the same precursor.</text>
</comment>
<name>A0A2T5MI91_9GAMM</name>
<dbReference type="InterPro" id="IPR023343">
    <property type="entry name" value="Penicillin_amidase_dom1"/>
</dbReference>
<keyword evidence="2" id="KW-0378">Hydrolase</keyword>
<dbReference type="Gene3D" id="1.10.287.150">
    <property type="match status" value="1"/>
</dbReference>
<keyword evidence="7" id="KW-1185">Reference proteome</keyword>
<protein>
    <recommendedName>
        <fullName evidence="8">Penicillin acylase family protein</fullName>
    </recommendedName>
</protein>
<dbReference type="Gene3D" id="3.60.20.10">
    <property type="entry name" value="Glutamine Phosphoribosylpyrophosphate, subunit 1, domain 1"/>
    <property type="match status" value="1"/>
</dbReference>
<feature type="chain" id="PRO_5015681203" description="Penicillin acylase family protein" evidence="5">
    <location>
        <begin position="25"/>
        <end position="950"/>
    </location>
</feature>